<protein>
    <submittedName>
        <fullName evidence="2">Uncharacterized protein</fullName>
    </submittedName>
</protein>
<feature type="region of interest" description="Disordered" evidence="1">
    <location>
        <begin position="64"/>
        <end position="91"/>
    </location>
</feature>
<feature type="compositionally biased region" description="Polar residues" evidence="1">
    <location>
        <begin position="229"/>
        <end position="245"/>
    </location>
</feature>
<gene>
    <name evidence="2" type="ORF">LAMO00422_LOCUS1088</name>
</gene>
<reference evidence="2" key="1">
    <citation type="submission" date="2021-01" db="EMBL/GenBank/DDBJ databases">
        <authorList>
            <person name="Corre E."/>
            <person name="Pelletier E."/>
            <person name="Niang G."/>
            <person name="Scheremetjew M."/>
            <person name="Finn R."/>
            <person name="Kale V."/>
            <person name="Holt S."/>
            <person name="Cochrane G."/>
            <person name="Meng A."/>
            <person name="Brown T."/>
            <person name="Cohen L."/>
        </authorList>
    </citation>
    <scope>NUCLEOTIDE SEQUENCE</scope>
    <source>
        <strain evidence="2">CCMP2058</strain>
    </source>
</reference>
<feature type="compositionally biased region" description="Basic residues" evidence="1">
    <location>
        <begin position="349"/>
        <end position="368"/>
    </location>
</feature>
<dbReference type="AlphaFoldDB" id="A0A7S0GN97"/>
<evidence type="ECO:0000256" key="1">
    <source>
        <dbReference type="SAM" id="MobiDB-lite"/>
    </source>
</evidence>
<feature type="compositionally biased region" description="Polar residues" evidence="1">
    <location>
        <begin position="168"/>
        <end position="179"/>
    </location>
</feature>
<name>A0A7S0GN97_9EUKA</name>
<dbReference type="EMBL" id="HBEM01001511">
    <property type="protein sequence ID" value="CAD8430197.1"/>
    <property type="molecule type" value="Transcribed_RNA"/>
</dbReference>
<feature type="region of interest" description="Disordered" evidence="1">
    <location>
        <begin position="167"/>
        <end position="194"/>
    </location>
</feature>
<proteinExistence type="predicted"/>
<feature type="compositionally biased region" description="Basic and acidic residues" evidence="1">
    <location>
        <begin position="78"/>
        <end position="91"/>
    </location>
</feature>
<feature type="region of interest" description="Disordered" evidence="1">
    <location>
        <begin position="339"/>
        <end position="374"/>
    </location>
</feature>
<feature type="region of interest" description="Disordered" evidence="1">
    <location>
        <begin position="211"/>
        <end position="268"/>
    </location>
</feature>
<sequence length="374" mass="42288">MGLCSSSDANQPSDIRRISQDLANIERQLGKATIRMMKGDRRAAQKTIELRSLHDRLSEELRQLKASKAKGMSSKVVSKTDEAPKPQPRPEKKMLIKGFPIYVEKETTSDRKLKRSRRRHSDFNKAAWLRQKKKEQREAAAKARQAEFNKLIREAQEESMDLAGSVRQAFQQPINSPESNKLDRESLPARKSGSWVHRGSGVFLTVSLDADSKGSMSDSKGVIQKERASSQSPESRVTSQASDGSPGSPITKAELVKKRRNSRRESFWEQKRQQYQRCLIERKAENEILAQRKAYLSTLKGALTLGQLATPEPSIGGFSRSRRNTISKDSSVVSNLQYERSGSPQFTNRSRRRRSNTYHGSGIRRHTRSGTSFI</sequence>
<evidence type="ECO:0000313" key="2">
    <source>
        <dbReference type="EMBL" id="CAD8430197.1"/>
    </source>
</evidence>
<accession>A0A7S0GN97</accession>
<organism evidence="2">
    <name type="scientific">Amorphochlora amoebiformis</name>
    <dbReference type="NCBI Taxonomy" id="1561963"/>
    <lineage>
        <taxon>Eukaryota</taxon>
        <taxon>Sar</taxon>
        <taxon>Rhizaria</taxon>
        <taxon>Cercozoa</taxon>
        <taxon>Chlorarachniophyceae</taxon>
        <taxon>Amorphochlora</taxon>
    </lineage>
</organism>